<dbReference type="Proteomes" id="UP000003773">
    <property type="component" value="Unassembled WGS sequence"/>
</dbReference>
<dbReference type="HOGENOM" id="CLU_3266359_0_0_11"/>
<sequence length="41" mass="4750">MLVTGFLSWESIPLYGAQRTRQTSPMQRAPARAEKQRRSPF</sequence>
<dbReference type="EMBL" id="AAXD02000018">
    <property type="protein sequence ID" value="EDN83467.1"/>
    <property type="molecule type" value="Genomic_DNA"/>
</dbReference>
<comment type="caution">
    <text evidence="2">The sequence shown here is derived from an EMBL/GenBank/DDBJ whole genome shotgun (WGS) entry which is preliminary data.</text>
</comment>
<evidence type="ECO:0000313" key="2">
    <source>
        <dbReference type="EMBL" id="EDN83467.1"/>
    </source>
</evidence>
<gene>
    <name evidence="2" type="ORF">BIFADO_00374</name>
</gene>
<feature type="region of interest" description="Disordered" evidence="1">
    <location>
        <begin position="18"/>
        <end position="41"/>
    </location>
</feature>
<reference evidence="2 3" key="2">
    <citation type="submission" date="2007-05" db="EMBL/GenBank/DDBJ databases">
        <title>Draft genome sequence of Bifidobacterium adolescentis (L2-32).</title>
        <authorList>
            <person name="Sudarsanam P."/>
            <person name="Ley R."/>
            <person name="Guruge J."/>
            <person name="Turnbaugh P.J."/>
            <person name="Mahowald M."/>
            <person name="Liep D."/>
            <person name="Gordon J."/>
        </authorList>
    </citation>
    <scope>NUCLEOTIDE SEQUENCE [LARGE SCALE GENOMIC DNA]</scope>
    <source>
        <strain evidence="2 3">L2-32</strain>
    </source>
</reference>
<organism evidence="2 3">
    <name type="scientific">Bifidobacterium adolescentis L2-32</name>
    <dbReference type="NCBI Taxonomy" id="411481"/>
    <lineage>
        <taxon>Bacteria</taxon>
        <taxon>Bacillati</taxon>
        <taxon>Actinomycetota</taxon>
        <taxon>Actinomycetes</taxon>
        <taxon>Bifidobacteriales</taxon>
        <taxon>Bifidobacteriaceae</taxon>
        <taxon>Bifidobacterium</taxon>
    </lineage>
</organism>
<name>A7A3I3_BIFAD</name>
<accession>A7A3I3</accession>
<protein>
    <submittedName>
        <fullName evidence="2">Uncharacterized protein</fullName>
    </submittedName>
</protein>
<feature type="compositionally biased region" description="Basic and acidic residues" evidence="1">
    <location>
        <begin position="31"/>
        <end position="41"/>
    </location>
</feature>
<dbReference type="AlphaFoldDB" id="A7A3I3"/>
<proteinExistence type="predicted"/>
<evidence type="ECO:0000256" key="1">
    <source>
        <dbReference type="SAM" id="MobiDB-lite"/>
    </source>
</evidence>
<evidence type="ECO:0000313" key="3">
    <source>
        <dbReference type="Proteomes" id="UP000003773"/>
    </source>
</evidence>
<reference evidence="2 3" key="1">
    <citation type="submission" date="2007-04" db="EMBL/GenBank/DDBJ databases">
        <authorList>
            <person name="Fulton L."/>
            <person name="Clifton S."/>
            <person name="Fulton B."/>
            <person name="Xu J."/>
            <person name="Minx P."/>
            <person name="Pepin K.H."/>
            <person name="Johnson M."/>
            <person name="Thiruvilangam P."/>
            <person name="Bhonagiri V."/>
            <person name="Nash W.E."/>
            <person name="Mardis E.R."/>
            <person name="Wilson R.K."/>
        </authorList>
    </citation>
    <scope>NUCLEOTIDE SEQUENCE [LARGE SCALE GENOMIC DNA]</scope>
    <source>
        <strain evidence="2 3">L2-32</strain>
    </source>
</reference>